<keyword evidence="4 6" id="KW-0238">DNA-binding</keyword>
<comment type="function">
    <text evidence="1 6">Required for the transposition of the insertion element.</text>
</comment>
<accession>G1WA29</accession>
<evidence type="ECO:0000256" key="5">
    <source>
        <dbReference type="ARBA" id="ARBA00023172"/>
    </source>
</evidence>
<reference evidence="7 8" key="1">
    <citation type="submission" date="2011-07" db="EMBL/GenBank/DDBJ databases">
        <title>The Genome Sequence of Prevotella oulorum F0390.</title>
        <authorList>
            <consortium name="The Broad Institute Genome Sequencing Platform"/>
            <consortium name="The Broad Institute Genome Sequencing Center for Infectious Disease"/>
            <person name="Earl A."/>
            <person name="Ward D."/>
            <person name="Feldgarden M."/>
            <person name="Gevers D."/>
            <person name="Izard J."/>
            <person name="Ganesan A."/>
            <person name="Baranova O.V."/>
            <person name="Blanton J.M."/>
            <person name="Tanner A.C."/>
            <person name="Dewhirst F.E."/>
            <person name="Young S.K."/>
            <person name="Zeng Q."/>
            <person name="Gargeya S."/>
            <person name="Fitzgerald M."/>
            <person name="Haas B."/>
            <person name="Abouelleil A."/>
            <person name="Alvarado L."/>
            <person name="Arachchi H.M."/>
            <person name="Berlin A."/>
            <person name="Brown A."/>
            <person name="Chapman S.B."/>
            <person name="Chen Z."/>
            <person name="Dunbar C."/>
            <person name="Freedman E."/>
            <person name="Gearin G."/>
            <person name="Gellesch M."/>
            <person name="Goldberg J."/>
            <person name="Griggs A."/>
            <person name="Gujja S."/>
            <person name="Heiman D."/>
            <person name="Howarth C."/>
            <person name="Larson L."/>
            <person name="Lui A."/>
            <person name="MacDonald P.J.P."/>
            <person name="Mehta T."/>
            <person name="Montmayeur A."/>
            <person name="Murphy C."/>
            <person name="Neiman D."/>
            <person name="Pearson M."/>
            <person name="Priest M."/>
            <person name="Roberts A."/>
            <person name="Saif S."/>
            <person name="Shea T."/>
            <person name="Shenoy N."/>
            <person name="Sisk P."/>
            <person name="Stolte C."/>
            <person name="Sykes S."/>
            <person name="Wortman J."/>
            <person name="Nusbaum C."/>
            <person name="Birren B."/>
        </authorList>
    </citation>
    <scope>NUCLEOTIDE SEQUENCE [LARGE SCALE GENOMIC DNA]</scope>
    <source>
        <strain evidence="7 8">F0390</strain>
    </source>
</reference>
<evidence type="ECO:0000256" key="6">
    <source>
        <dbReference type="RuleBase" id="RU365089"/>
    </source>
</evidence>
<dbReference type="GO" id="GO:0003677">
    <property type="term" value="F:DNA binding"/>
    <property type="evidence" value="ECO:0007669"/>
    <property type="project" value="UniProtKB-UniRule"/>
</dbReference>
<dbReference type="RefSeq" id="WP_004379677.1">
    <property type="nucleotide sequence ID" value="NZ_JH114215.1"/>
</dbReference>
<evidence type="ECO:0000256" key="4">
    <source>
        <dbReference type="ARBA" id="ARBA00023125"/>
    </source>
</evidence>
<feature type="non-terminal residue" evidence="7">
    <location>
        <position position="138"/>
    </location>
</feature>
<dbReference type="GO" id="GO:0004803">
    <property type="term" value="F:transposase activity"/>
    <property type="evidence" value="ECO:0007669"/>
    <property type="project" value="UniProtKB-UniRule"/>
</dbReference>
<proteinExistence type="inferred from homology"/>
<evidence type="ECO:0000256" key="1">
    <source>
        <dbReference type="ARBA" id="ARBA00002190"/>
    </source>
</evidence>
<evidence type="ECO:0000313" key="8">
    <source>
        <dbReference type="Proteomes" id="UP000005141"/>
    </source>
</evidence>
<dbReference type="PANTHER" id="PTHR33217">
    <property type="entry name" value="TRANSPOSASE FOR INSERTION SEQUENCE ELEMENT IS1081"/>
    <property type="match status" value="1"/>
</dbReference>
<dbReference type="AlphaFoldDB" id="G1WA29"/>
<name>G1WA29_9BACT</name>
<dbReference type="GeneID" id="95425397"/>
<comment type="caution">
    <text evidence="7">The sequence shown here is derived from an EMBL/GenBank/DDBJ whole genome shotgun (WGS) entry which is preliminary data.</text>
</comment>
<evidence type="ECO:0000256" key="3">
    <source>
        <dbReference type="ARBA" id="ARBA00022578"/>
    </source>
</evidence>
<dbReference type="HOGENOM" id="CLU_132473_1_0_10"/>
<dbReference type="GO" id="GO:0006313">
    <property type="term" value="P:DNA transposition"/>
    <property type="evidence" value="ECO:0007669"/>
    <property type="project" value="UniProtKB-UniRule"/>
</dbReference>
<keyword evidence="6" id="KW-0814">Transposable element</keyword>
<organism evidence="7 8">
    <name type="scientific">Segatella oulorum F0390</name>
    <dbReference type="NCBI Taxonomy" id="702438"/>
    <lineage>
        <taxon>Bacteria</taxon>
        <taxon>Pseudomonadati</taxon>
        <taxon>Bacteroidota</taxon>
        <taxon>Bacteroidia</taxon>
        <taxon>Bacteroidales</taxon>
        <taxon>Prevotellaceae</taxon>
        <taxon>Segatella</taxon>
    </lineage>
</organism>
<sequence length="138" mass="15942">MELTQGQISEIISNYTSSSEGFVTLQSLIMNSLMAHERELFVKANKNEQCNGFRPRRWYCKGYTFVLRIPRSRSGNFYPVLLGIIRSECEERAALVYQLYTKGLTTEQISEVIETVYGRAYSKQQISYLANSCREDVE</sequence>
<dbReference type="PANTHER" id="PTHR33217:SF7">
    <property type="entry name" value="TRANSPOSASE FOR INSERTION SEQUENCE ELEMENT IS1081"/>
    <property type="match status" value="1"/>
</dbReference>
<gene>
    <name evidence="7" type="ORF">HMPREF9431_00680</name>
</gene>
<dbReference type="InterPro" id="IPR001207">
    <property type="entry name" value="Transposase_mutator"/>
</dbReference>
<dbReference type="EMBL" id="ADGI01000021">
    <property type="protein sequence ID" value="EGV33845.1"/>
    <property type="molecule type" value="Genomic_DNA"/>
</dbReference>
<dbReference type="Proteomes" id="UP000005141">
    <property type="component" value="Unassembled WGS sequence"/>
</dbReference>
<keyword evidence="3 6" id="KW-0815">Transposition</keyword>
<keyword evidence="5 6" id="KW-0233">DNA recombination</keyword>
<evidence type="ECO:0000256" key="2">
    <source>
        <dbReference type="ARBA" id="ARBA00010961"/>
    </source>
</evidence>
<evidence type="ECO:0000313" key="7">
    <source>
        <dbReference type="EMBL" id="EGV33845.1"/>
    </source>
</evidence>
<dbReference type="eggNOG" id="COG3328">
    <property type="taxonomic scope" value="Bacteria"/>
</dbReference>
<dbReference type="Pfam" id="PF00872">
    <property type="entry name" value="Transposase_mut"/>
    <property type="match status" value="1"/>
</dbReference>
<comment type="similarity">
    <text evidence="2 6">Belongs to the transposase mutator family.</text>
</comment>
<keyword evidence="8" id="KW-1185">Reference proteome</keyword>
<protein>
    <recommendedName>
        <fullName evidence="6">Mutator family transposase</fullName>
    </recommendedName>
</protein>